<keyword evidence="3" id="KW-1185">Reference proteome</keyword>
<reference evidence="2" key="3">
    <citation type="submission" date="2015-02" db="EMBL/GenBank/DDBJ databases">
        <title>Evolutionary Origins and Diversification of the Mycorrhizal Mutualists.</title>
        <authorList>
            <consortium name="DOE Joint Genome Institute"/>
            <consortium name="Mycorrhizal Genomics Consortium"/>
            <person name="Kohler A."/>
            <person name="Kuo A."/>
            <person name="Nagy L.G."/>
            <person name="Floudas D."/>
            <person name="Copeland A."/>
            <person name="Barry K.W."/>
            <person name="Cichocki N."/>
            <person name="Veneault-Fourrey C."/>
            <person name="LaButti K."/>
            <person name="Lindquist E.A."/>
            <person name="Lipzen A."/>
            <person name="Lundell T."/>
            <person name="Morin E."/>
            <person name="Murat C."/>
            <person name="Riley R."/>
            <person name="Ohm R."/>
            <person name="Sun H."/>
            <person name="Tunlid A."/>
            <person name="Henrissat B."/>
            <person name="Grigoriev I.V."/>
            <person name="Hibbett D.S."/>
            <person name="Martin F."/>
        </authorList>
    </citation>
    <scope>NUCLEOTIDE SEQUENCE</scope>
    <source>
        <strain evidence="2">UH-Slu-Lm8-n1</strain>
    </source>
</reference>
<accession>A0A0D0AR72</accession>
<organism evidence="2 3">
    <name type="scientific">Suillus luteus UH-Slu-Lm8-n1</name>
    <dbReference type="NCBI Taxonomy" id="930992"/>
    <lineage>
        <taxon>Eukaryota</taxon>
        <taxon>Fungi</taxon>
        <taxon>Dikarya</taxon>
        <taxon>Basidiomycota</taxon>
        <taxon>Agaricomycotina</taxon>
        <taxon>Agaricomycetes</taxon>
        <taxon>Agaricomycetidae</taxon>
        <taxon>Boletales</taxon>
        <taxon>Suillineae</taxon>
        <taxon>Suillaceae</taxon>
        <taxon>Suillus</taxon>
    </lineage>
</organism>
<dbReference type="EMBL" id="KN835817">
    <property type="protein sequence ID" value="KIK34059.1"/>
    <property type="molecule type" value="Genomic_DNA"/>
</dbReference>
<evidence type="ECO:0000313" key="2">
    <source>
        <dbReference type="EMBL" id="KIK34458.1"/>
    </source>
</evidence>
<protein>
    <submittedName>
        <fullName evidence="2">Uncharacterized protein</fullName>
    </submittedName>
</protein>
<name>A0A0D0AR72_9AGAM</name>
<evidence type="ECO:0000313" key="3">
    <source>
        <dbReference type="Proteomes" id="UP000054485"/>
    </source>
</evidence>
<gene>
    <name evidence="2" type="ORF">CY34DRAFT_642915</name>
    <name evidence="1" type="ORF">CY34DRAFT_661824</name>
</gene>
<dbReference type="AlphaFoldDB" id="A0A0D0AR72"/>
<dbReference type="HOGENOM" id="CLU_1344033_0_0_1"/>
<proteinExistence type="predicted"/>
<dbReference type="Proteomes" id="UP000054485">
    <property type="component" value="Unassembled WGS sequence"/>
</dbReference>
<evidence type="ECO:0000313" key="1">
    <source>
        <dbReference type="EMBL" id="KIK34059.1"/>
    </source>
</evidence>
<sequence>MMVCKISVAMFFVKTHAEFTMHDPGLVLRLFISDIRQIPTVLRRKVYDYCFRGFESRRTLRVINVPAIPMFFVLSDGPGQTTGCCGGLMIKWEGARSRSQCCVCPSRIIARFQQFCEGKSTSSRCEERARPMTCTVFDICCQGGPMPTPSLHPCVCSTTFETFWLCTLTYSVPRRSILLTTFMLTSASLGPRSTHCLSSTPYPP</sequence>
<dbReference type="EMBL" id="KN835751">
    <property type="protein sequence ID" value="KIK34458.1"/>
    <property type="molecule type" value="Genomic_DNA"/>
</dbReference>
<reference evidence="2 3" key="1">
    <citation type="submission" date="2014-04" db="EMBL/GenBank/DDBJ databases">
        <authorList>
            <consortium name="DOE Joint Genome Institute"/>
            <person name="Kuo A."/>
            <person name="Ruytinx J."/>
            <person name="Rineau F."/>
            <person name="Colpaert J."/>
            <person name="Kohler A."/>
            <person name="Nagy L.G."/>
            <person name="Floudas D."/>
            <person name="Copeland A."/>
            <person name="Barry K.W."/>
            <person name="Cichocki N."/>
            <person name="Veneault-Fourrey C."/>
            <person name="LaButti K."/>
            <person name="Lindquist E.A."/>
            <person name="Lipzen A."/>
            <person name="Lundell T."/>
            <person name="Morin E."/>
            <person name="Murat C."/>
            <person name="Sun H."/>
            <person name="Tunlid A."/>
            <person name="Henrissat B."/>
            <person name="Grigoriev I.V."/>
            <person name="Hibbett D.S."/>
            <person name="Martin F."/>
            <person name="Nordberg H.P."/>
            <person name="Cantor M.N."/>
            <person name="Hua S.X."/>
        </authorList>
    </citation>
    <scope>NUCLEOTIDE SEQUENCE [LARGE SCALE GENOMIC DNA]</scope>
    <source>
        <strain evidence="2 3">UH-Slu-Lm8-n1</strain>
    </source>
</reference>
<reference evidence="3" key="2">
    <citation type="submission" date="2015-01" db="EMBL/GenBank/DDBJ databases">
        <title>Evolutionary Origins and Diversification of the Mycorrhizal Mutualists.</title>
        <authorList>
            <consortium name="DOE Joint Genome Institute"/>
            <consortium name="Mycorrhizal Genomics Consortium"/>
            <person name="Kohler A."/>
            <person name="Kuo A."/>
            <person name="Nagy L.G."/>
            <person name="Floudas D."/>
            <person name="Copeland A."/>
            <person name="Barry K.W."/>
            <person name="Cichocki N."/>
            <person name="Veneault-Fourrey C."/>
            <person name="LaButti K."/>
            <person name="Lindquist E.A."/>
            <person name="Lipzen A."/>
            <person name="Lundell T."/>
            <person name="Morin E."/>
            <person name="Murat C."/>
            <person name="Riley R."/>
            <person name="Ohm R."/>
            <person name="Sun H."/>
            <person name="Tunlid A."/>
            <person name="Henrissat B."/>
            <person name="Grigoriev I.V."/>
            <person name="Hibbett D.S."/>
            <person name="Martin F."/>
        </authorList>
    </citation>
    <scope>NUCLEOTIDE SEQUENCE [LARGE SCALE GENOMIC DNA]</scope>
    <source>
        <strain evidence="3">UH-Slu-Lm8-n1</strain>
    </source>
</reference>
<dbReference type="OrthoDB" id="2703529at2759"/>